<feature type="compositionally biased region" description="Low complexity" evidence="1">
    <location>
        <begin position="54"/>
        <end position="87"/>
    </location>
</feature>
<dbReference type="RefSeq" id="WP_167486863.1">
    <property type="nucleotide sequence ID" value="NZ_CP046173.1"/>
</dbReference>
<evidence type="ECO:0000313" key="2">
    <source>
        <dbReference type="EMBL" id="QIS19576.1"/>
    </source>
</evidence>
<gene>
    <name evidence="2" type="ORF">F6W96_16070</name>
</gene>
<evidence type="ECO:0000256" key="1">
    <source>
        <dbReference type="SAM" id="MobiDB-lite"/>
    </source>
</evidence>
<evidence type="ECO:0000313" key="3">
    <source>
        <dbReference type="Proteomes" id="UP000500953"/>
    </source>
</evidence>
<protein>
    <submittedName>
        <fullName evidence="2">Uncharacterized protein</fullName>
    </submittedName>
</protein>
<dbReference type="Proteomes" id="UP000500953">
    <property type="component" value="Chromosome"/>
</dbReference>
<name>A0A6G9Z312_9NOCA</name>
<sequence>MTPDQARIKVDKLRAHAASVGGTPEAALFFAKADELAREHGLPLTDAVESAETPRPARVRPATAPQPSTTTPTPRRTTGMTSTTTKTKPARKATDGTLRQAFNPRARAAFGRNTEPGTEITFYIVAIEEELDLDYYTKAPKLDDEGNERMVPILILQTDGSTKPYGPGLRKLWVRSGVADALIGACLDADVEQVAVGGTGRIRYDGLGEPPAPNFSAPKLYSAVYEPPDGQEVCR</sequence>
<feature type="region of interest" description="Disordered" evidence="1">
    <location>
        <begin position="44"/>
        <end position="94"/>
    </location>
</feature>
<dbReference type="AlphaFoldDB" id="A0A6G9Z312"/>
<organism evidence="2 3">
    <name type="scientific">Nocardia terpenica</name>
    <dbReference type="NCBI Taxonomy" id="455432"/>
    <lineage>
        <taxon>Bacteria</taxon>
        <taxon>Bacillati</taxon>
        <taxon>Actinomycetota</taxon>
        <taxon>Actinomycetes</taxon>
        <taxon>Mycobacteriales</taxon>
        <taxon>Nocardiaceae</taxon>
        <taxon>Nocardia</taxon>
    </lineage>
</organism>
<accession>A0A6G9Z312</accession>
<dbReference type="EMBL" id="CP046173">
    <property type="protein sequence ID" value="QIS19576.1"/>
    <property type="molecule type" value="Genomic_DNA"/>
</dbReference>
<proteinExistence type="predicted"/>
<reference evidence="2 3" key="1">
    <citation type="journal article" date="2019" name="ACS Chem. Biol.">
        <title>Identification and Mobilization of a Cryptic Antibiotic Biosynthesis Gene Locus from a Human-Pathogenic Nocardia Isolate.</title>
        <authorList>
            <person name="Herisse M."/>
            <person name="Ishida K."/>
            <person name="Porter J.L."/>
            <person name="Howden B."/>
            <person name="Hertweck C."/>
            <person name="Stinear T.P."/>
            <person name="Pidot S.J."/>
        </authorList>
    </citation>
    <scope>NUCLEOTIDE SEQUENCE [LARGE SCALE GENOMIC DNA]</scope>
    <source>
        <strain evidence="2 3">AUSMDU00012715</strain>
    </source>
</reference>